<evidence type="ECO:0000259" key="5">
    <source>
        <dbReference type="PROSITE" id="PS51884"/>
    </source>
</evidence>
<accession>A0ABW2CDX8</accession>
<keyword evidence="1" id="KW-0134">Cell wall</keyword>
<keyword evidence="3" id="KW-0034">Amyloid</keyword>
<keyword evidence="7" id="KW-1185">Reference proteome</keyword>
<feature type="signal peptide" evidence="4">
    <location>
        <begin position="1"/>
        <end position="21"/>
    </location>
</feature>
<keyword evidence="1" id="KW-0964">Secreted</keyword>
<gene>
    <name evidence="6" type="ORF">ACFQKB_08070</name>
</gene>
<evidence type="ECO:0000256" key="1">
    <source>
        <dbReference type="ARBA" id="ARBA00022512"/>
    </source>
</evidence>
<sequence>MLKKLAVTGILGFAVTGSVLAAAPANADIHTDGSGGVISGNQIFAPISVPVDVCGNAIAVIGTAGAGCHGGASVKQAPAGHHHR</sequence>
<dbReference type="EMBL" id="JBHSXS010000003">
    <property type="protein sequence ID" value="MFC6879719.1"/>
    <property type="molecule type" value="Genomic_DNA"/>
</dbReference>
<evidence type="ECO:0000256" key="4">
    <source>
        <dbReference type="SAM" id="SignalP"/>
    </source>
</evidence>
<feature type="chain" id="PRO_5045260541" evidence="4">
    <location>
        <begin position="22"/>
        <end position="84"/>
    </location>
</feature>
<reference evidence="7" key="1">
    <citation type="journal article" date="2019" name="Int. J. Syst. Evol. Microbiol.">
        <title>The Global Catalogue of Microorganisms (GCM) 10K type strain sequencing project: providing services to taxonomists for standard genome sequencing and annotation.</title>
        <authorList>
            <consortium name="The Broad Institute Genomics Platform"/>
            <consortium name="The Broad Institute Genome Sequencing Center for Infectious Disease"/>
            <person name="Wu L."/>
            <person name="Ma J."/>
        </authorList>
    </citation>
    <scope>NUCLEOTIDE SEQUENCE [LARGE SCALE GENOMIC DNA]</scope>
    <source>
        <strain evidence="7">JCM 3369</strain>
    </source>
</reference>
<keyword evidence="4" id="KW-0732">Signal</keyword>
<comment type="caution">
    <text evidence="6">The sequence shown here is derived from an EMBL/GenBank/DDBJ whole genome shotgun (WGS) entry which is preliminary data.</text>
</comment>
<feature type="domain" description="Chaplin" evidence="5">
    <location>
        <begin position="34"/>
        <end position="74"/>
    </location>
</feature>
<evidence type="ECO:0000313" key="7">
    <source>
        <dbReference type="Proteomes" id="UP001596380"/>
    </source>
</evidence>
<protein>
    <submittedName>
        <fullName evidence="6">Chaplin family protein</fullName>
    </submittedName>
</protein>
<evidence type="ECO:0000256" key="3">
    <source>
        <dbReference type="ARBA" id="ARBA00023087"/>
    </source>
</evidence>
<evidence type="ECO:0000313" key="6">
    <source>
        <dbReference type="EMBL" id="MFC6879719.1"/>
    </source>
</evidence>
<name>A0ABW2CDX8_9ACTN</name>
<dbReference type="InterPro" id="IPR005528">
    <property type="entry name" value="ChpA-H"/>
</dbReference>
<dbReference type="RefSeq" id="WP_160821672.1">
    <property type="nucleotide sequence ID" value="NZ_JBHSXE010000001.1"/>
</dbReference>
<dbReference type="PROSITE" id="PS51884">
    <property type="entry name" value="CHAPLIN"/>
    <property type="match status" value="1"/>
</dbReference>
<keyword evidence="2" id="KW-0130">Cell adhesion</keyword>
<proteinExistence type="predicted"/>
<evidence type="ECO:0000256" key="2">
    <source>
        <dbReference type="ARBA" id="ARBA00022889"/>
    </source>
</evidence>
<organism evidence="6 7">
    <name type="scientific">Actinomadura yumaensis</name>
    <dbReference type="NCBI Taxonomy" id="111807"/>
    <lineage>
        <taxon>Bacteria</taxon>
        <taxon>Bacillati</taxon>
        <taxon>Actinomycetota</taxon>
        <taxon>Actinomycetes</taxon>
        <taxon>Streptosporangiales</taxon>
        <taxon>Thermomonosporaceae</taxon>
        <taxon>Actinomadura</taxon>
    </lineage>
</organism>
<dbReference type="Proteomes" id="UP001596380">
    <property type="component" value="Unassembled WGS sequence"/>
</dbReference>
<dbReference type="Pfam" id="PF03777">
    <property type="entry name" value="ChpA-C"/>
    <property type="match status" value="1"/>
</dbReference>